<keyword evidence="1" id="KW-0472">Membrane</keyword>
<name>A0ABT0LEG4_9GAMM</name>
<organism evidence="2 3">
    <name type="scientific">Shewanella surugensis</name>
    <dbReference type="NCBI Taxonomy" id="212020"/>
    <lineage>
        <taxon>Bacteria</taxon>
        <taxon>Pseudomonadati</taxon>
        <taxon>Pseudomonadota</taxon>
        <taxon>Gammaproteobacteria</taxon>
        <taxon>Alteromonadales</taxon>
        <taxon>Shewanellaceae</taxon>
        <taxon>Shewanella</taxon>
    </lineage>
</organism>
<keyword evidence="1" id="KW-0812">Transmembrane</keyword>
<sequence>MSTISKVMDSIALINAMNVSMAPAMAMGSMYMNMSNSMGMAAMNNVFAQQQMNINQQAVLVLGIKKIYAFC</sequence>
<dbReference type="RefSeq" id="WP_248941441.1">
    <property type="nucleotide sequence ID" value="NZ_JAKIKS010000073.1"/>
</dbReference>
<proteinExistence type="predicted"/>
<keyword evidence="1" id="KW-1133">Transmembrane helix</keyword>
<evidence type="ECO:0000256" key="1">
    <source>
        <dbReference type="SAM" id="Phobius"/>
    </source>
</evidence>
<reference evidence="2 3" key="1">
    <citation type="submission" date="2022-01" db="EMBL/GenBank/DDBJ databases">
        <title>Whole genome-based taxonomy of the Shewanellaceae.</title>
        <authorList>
            <person name="Martin-Rodriguez A.J."/>
        </authorList>
    </citation>
    <scope>NUCLEOTIDE SEQUENCE [LARGE SCALE GENOMIC DNA]</scope>
    <source>
        <strain evidence="2 3">DSM 17177</strain>
    </source>
</reference>
<protein>
    <submittedName>
        <fullName evidence="2">RebB family R body protein</fullName>
    </submittedName>
</protein>
<evidence type="ECO:0000313" key="3">
    <source>
        <dbReference type="Proteomes" id="UP001203423"/>
    </source>
</evidence>
<dbReference type="Pfam" id="PF11747">
    <property type="entry name" value="RebB"/>
    <property type="match status" value="1"/>
</dbReference>
<comment type="caution">
    <text evidence="2">The sequence shown here is derived from an EMBL/GenBank/DDBJ whole genome shotgun (WGS) entry which is preliminary data.</text>
</comment>
<evidence type="ECO:0000313" key="2">
    <source>
        <dbReference type="EMBL" id="MCL1126092.1"/>
    </source>
</evidence>
<feature type="transmembrane region" description="Helical" evidence="1">
    <location>
        <begin position="12"/>
        <end position="32"/>
    </location>
</feature>
<dbReference type="Proteomes" id="UP001203423">
    <property type="component" value="Unassembled WGS sequence"/>
</dbReference>
<gene>
    <name evidence="2" type="ORF">L2764_16825</name>
</gene>
<dbReference type="EMBL" id="JAKIKS010000073">
    <property type="protein sequence ID" value="MCL1126092.1"/>
    <property type="molecule type" value="Genomic_DNA"/>
</dbReference>
<dbReference type="InterPro" id="IPR021070">
    <property type="entry name" value="Killing_trait_RebB"/>
</dbReference>
<keyword evidence="3" id="KW-1185">Reference proteome</keyword>
<accession>A0ABT0LEG4</accession>